<name>X0YXZ9_9ZZZZ</name>
<gene>
    <name evidence="1" type="ORF">S01H4_00138</name>
</gene>
<comment type="caution">
    <text evidence="1">The sequence shown here is derived from an EMBL/GenBank/DDBJ whole genome shotgun (WGS) entry which is preliminary data.</text>
</comment>
<dbReference type="EMBL" id="BART01000015">
    <property type="protein sequence ID" value="GAG61245.1"/>
    <property type="molecule type" value="Genomic_DNA"/>
</dbReference>
<proteinExistence type="predicted"/>
<accession>X0YXZ9</accession>
<reference evidence="1" key="1">
    <citation type="journal article" date="2014" name="Front. Microbiol.">
        <title>High frequency of phylogenetically diverse reductive dehalogenase-homologous genes in deep subseafloor sedimentary metagenomes.</title>
        <authorList>
            <person name="Kawai M."/>
            <person name="Futagami T."/>
            <person name="Toyoda A."/>
            <person name="Takaki Y."/>
            <person name="Nishi S."/>
            <person name="Hori S."/>
            <person name="Arai W."/>
            <person name="Tsubouchi T."/>
            <person name="Morono Y."/>
            <person name="Uchiyama I."/>
            <person name="Ito T."/>
            <person name="Fujiyama A."/>
            <person name="Inagaki F."/>
            <person name="Takami H."/>
        </authorList>
    </citation>
    <scope>NUCLEOTIDE SEQUENCE</scope>
    <source>
        <strain evidence="1">Expedition CK06-06</strain>
    </source>
</reference>
<dbReference type="AlphaFoldDB" id="X0YXZ9"/>
<sequence length="332" mass="36951">MPRIDCLMSNHVHFIAVPQTEVDERAVNDEVERIIKNHHEKRKGKISNDTCQVLGLMKFAKYVKILKDICIFTGKPGYAGVLEDGAKELVMVIEEMIYGPPPPNSTPCPSLGFAKGLPGESSAENSVNGPSWIAYPANSIIFSQKHNIPLVNDYPEFPMPFVPTNVKSNAQALSTYLALEAIKIVIPHLGTLSPEEIVRVRESLKDDLIPFRMKMLTLSKQLNEVISSHSSIQEIQKEAKFIVDTTIRPEIENIKRAINDASKSWYTRLINLAANGIELLGNFATVNPSMAFAKVFARIGQELTEIRDEQKNKNSLLIGSGLSYLIKLNNNP</sequence>
<protein>
    <submittedName>
        <fullName evidence="1">Uncharacterized protein</fullName>
    </submittedName>
</protein>
<evidence type="ECO:0000313" key="1">
    <source>
        <dbReference type="EMBL" id="GAG61245.1"/>
    </source>
</evidence>
<organism evidence="1">
    <name type="scientific">marine sediment metagenome</name>
    <dbReference type="NCBI Taxonomy" id="412755"/>
    <lineage>
        <taxon>unclassified sequences</taxon>
        <taxon>metagenomes</taxon>
        <taxon>ecological metagenomes</taxon>
    </lineage>
</organism>